<dbReference type="PANTHER" id="PTHR48174">
    <property type="entry name" value="DUF946 FAMILY PROTEIN"/>
    <property type="match status" value="1"/>
</dbReference>
<protein>
    <submittedName>
        <fullName evidence="1">Uncharacterized protein</fullName>
    </submittedName>
</protein>
<accession>A0A9P4QUT8</accession>
<dbReference type="AlphaFoldDB" id="A0A9P4QUT8"/>
<proteinExistence type="predicted"/>
<organism evidence="1 2">
    <name type="scientific">Polyplosphaeria fusca</name>
    <dbReference type="NCBI Taxonomy" id="682080"/>
    <lineage>
        <taxon>Eukaryota</taxon>
        <taxon>Fungi</taxon>
        <taxon>Dikarya</taxon>
        <taxon>Ascomycota</taxon>
        <taxon>Pezizomycotina</taxon>
        <taxon>Dothideomycetes</taxon>
        <taxon>Pleosporomycetidae</taxon>
        <taxon>Pleosporales</taxon>
        <taxon>Tetraplosphaeriaceae</taxon>
        <taxon>Polyplosphaeria</taxon>
    </lineage>
</organism>
<reference evidence="1" key="1">
    <citation type="journal article" date="2020" name="Stud. Mycol.">
        <title>101 Dothideomycetes genomes: a test case for predicting lifestyles and emergence of pathogens.</title>
        <authorList>
            <person name="Haridas S."/>
            <person name="Albert R."/>
            <person name="Binder M."/>
            <person name="Bloem J."/>
            <person name="Labutti K."/>
            <person name="Salamov A."/>
            <person name="Andreopoulos B."/>
            <person name="Baker S."/>
            <person name="Barry K."/>
            <person name="Bills G."/>
            <person name="Bluhm B."/>
            <person name="Cannon C."/>
            <person name="Castanera R."/>
            <person name="Culley D."/>
            <person name="Daum C."/>
            <person name="Ezra D."/>
            <person name="Gonzalez J."/>
            <person name="Henrissat B."/>
            <person name="Kuo A."/>
            <person name="Liang C."/>
            <person name="Lipzen A."/>
            <person name="Lutzoni F."/>
            <person name="Magnuson J."/>
            <person name="Mondo S."/>
            <person name="Nolan M."/>
            <person name="Ohm R."/>
            <person name="Pangilinan J."/>
            <person name="Park H.-J."/>
            <person name="Ramirez L."/>
            <person name="Alfaro M."/>
            <person name="Sun H."/>
            <person name="Tritt A."/>
            <person name="Yoshinaga Y."/>
            <person name="Zwiers L.-H."/>
            <person name="Turgeon B."/>
            <person name="Goodwin S."/>
            <person name="Spatafora J."/>
            <person name="Crous P."/>
            <person name="Grigoriev I."/>
        </authorList>
    </citation>
    <scope>NUCLEOTIDE SEQUENCE</scope>
    <source>
        <strain evidence="1">CBS 125425</strain>
    </source>
</reference>
<name>A0A9P4QUT8_9PLEO</name>
<evidence type="ECO:0000313" key="2">
    <source>
        <dbReference type="Proteomes" id="UP000799444"/>
    </source>
</evidence>
<comment type="caution">
    <text evidence="1">The sequence shown here is derived from an EMBL/GenBank/DDBJ whole genome shotgun (WGS) entry which is preliminary data.</text>
</comment>
<dbReference type="PANTHER" id="PTHR48174:SF5">
    <property type="entry name" value="VACUOLAR PROTEIN SORTING-ASSOCIATED PROTEIN 62"/>
    <property type="match status" value="1"/>
</dbReference>
<evidence type="ECO:0000313" key="1">
    <source>
        <dbReference type="EMBL" id="KAF2731479.1"/>
    </source>
</evidence>
<gene>
    <name evidence="1" type="ORF">EJ04DRAFT_514579</name>
</gene>
<sequence length="172" mass="19618">MIRFENGVPKAMWYSQHANGEAFKFDILKKDKSGKRPLSFSAHGSHALYPLPGTHDHTLPNLNLPFPLLLVDECDTGPIYDPLLSAYFYAFNTSTKKPEPYRAGDPVGFLMYRGRWGDEQYGDQDKRQMQLAGNRKFVGGPTGPMDKQLERKELWPESKWSKGQKVRGWLGL</sequence>
<dbReference type="EMBL" id="ML996195">
    <property type="protein sequence ID" value="KAF2731479.1"/>
    <property type="molecule type" value="Genomic_DNA"/>
</dbReference>
<keyword evidence="2" id="KW-1185">Reference proteome</keyword>
<dbReference type="OrthoDB" id="188042at2759"/>
<dbReference type="Proteomes" id="UP000799444">
    <property type="component" value="Unassembled WGS sequence"/>
</dbReference>